<keyword evidence="7 8" id="KW-0472">Membrane</keyword>
<dbReference type="SUPFAM" id="SSF52402">
    <property type="entry name" value="Adenine nucleotide alpha hydrolases-like"/>
    <property type="match status" value="1"/>
</dbReference>
<feature type="transmembrane region" description="Helical" evidence="8">
    <location>
        <begin position="285"/>
        <end position="303"/>
    </location>
</feature>
<evidence type="ECO:0000256" key="4">
    <source>
        <dbReference type="ARBA" id="ARBA00022692"/>
    </source>
</evidence>
<evidence type="ECO:0000256" key="6">
    <source>
        <dbReference type="ARBA" id="ARBA00023065"/>
    </source>
</evidence>
<evidence type="ECO:0000256" key="7">
    <source>
        <dbReference type="ARBA" id="ARBA00023136"/>
    </source>
</evidence>
<sequence length="719" mass="78729">MWNSPVQPNANMPLLNIHIGSLPIEDPVLKFLLELIIILSAPLLLNKIKVPHLLGLLIAGAVVGPNGLNLLARDSSVVVTGTTGLLYIMFLAGLEIDMGDFKKNKWKSITFTLYTFAIPFILGFTGGYYVLHFSVLTSVLFASLFSSHTLISYPMVSKLGISKNLSVNITVGGTMITDVLSLLVLAVVVGMTQGEVNNAFWTRLSLSIVAFGATVLFVFPIIGRWFFKRVDDKISQYIFVLVIIYLAAVLAELAGIEAIIGAFFAGLALNKLIPHSSAMMNRVEFVGNAIFIPFFLISVGMLIDFKVFFKSLETLGVAAVMLVASIGGKYLAAVVTQKTFHLSKDEGMLIFGMSSASAAATLASVMVGYNIIVSETADGTSVRLLSEHVLNGSILLILVSCTVSSFVSMSSAQRVAEAEKEDTASGINPETENILMAVNYEQTVEKIVNLSLLIKAHHNHDRLIALNIINDDKNESSIRNAKKTLHIAVDTGAAADVEIQSLTRYDSDVASGISNVIKEKHITDLVIGLQPEKGFTPSFVHNLHNGYLQNDNVNTLIYHAGQPIATVKRYLVLIPSRAEREAGFFNALLRVWNIAKNSGALMSFYADDSVLQVLQRVINKSSIESSLHSISHWQEAELAATSLTEDEGLIIFMAKRGMVSYFPQMALITDFLDKHVKENNFLLVYPFSQQHPDHKEKRSVNNHDDFAEIGQLIGKMFSR</sequence>
<dbReference type="PANTHER" id="PTHR43562:SF4">
    <property type="entry name" value="NA(+)_H(+) ANTIPORTER NHAS5"/>
    <property type="match status" value="1"/>
</dbReference>
<feature type="transmembrane region" description="Helical" evidence="8">
    <location>
        <begin position="77"/>
        <end position="96"/>
    </location>
</feature>
<feature type="transmembrane region" description="Helical" evidence="8">
    <location>
        <begin position="389"/>
        <end position="407"/>
    </location>
</feature>
<feature type="transmembrane region" description="Helical" evidence="8">
    <location>
        <begin position="348"/>
        <end position="369"/>
    </location>
</feature>
<dbReference type="GO" id="GO:0015297">
    <property type="term" value="F:antiporter activity"/>
    <property type="evidence" value="ECO:0007669"/>
    <property type="project" value="UniProtKB-KW"/>
</dbReference>
<dbReference type="InterPro" id="IPR038770">
    <property type="entry name" value="Na+/solute_symporter_sf"/>
</dbReference>
<feature type="transmembrane region" description="Helical" evidence="8">
    <location>
        <begin position="165"/>
        <end position="188"/>
    </location>
</feature>
<keyword evidence="6" id="KW-0406">Ion transport</keyword>
<keyword evidence="4 8" id="KW-0812">Transmembrane</keyword>
<dbReference type="Proteomes" id="UP000199532">
    <property type="component" value="Unassembled WGS sequence"/>
</dbReference>
<protein>
    <submittedName>
        <fullName evidence="10">Kef-type K+ transport system, membrane component KefB</fullName>
    </submittedName>
</protein>
<keyword evidence="2" id="KW-0813">Transport</keyword>
<dbReference type="STRING" id="408657.SAMN04487995_3863"/>
<feature type="transmembrane region" description="Helical" evidence="8">
    <location>
        <begin position="135"/>
        <end position="153"/>
    </location>
</feature>
<evidence type="ECO:0000256" key="3">
    <source>
        <dbReference type="ARBA" id="ARBA00022449"/>
    </source>
</evidence>
<dbReference type="AlphaFoldDB" id="A0A1H6XCE1"/>
<feature type="transmembrane region" description="Helical" evidence="8">
    <location>
        <begin position="256"/>
        <end position="273"/>
    </location>
</feature>
<name>A0A1H6XCE1_9BACT</name>
<dbReference type="GO" id="GO:0016020">
    <property type="term" value="C:membrane"/>
    <property type="evidence" value="ECO:0007669"/>
    <property type="project" value="UniProtKB-SubCell"/>
</dbReference>
<keyword evidence="3" id="KW-0050">Antiport</keyword>
<dbReference type="Pfam" id="PF00999">
    <property type="entry name" value="Na_H_Exchanger"/>
    <property type="match status" value="1"/>
</dbReference>
<dbReference type="PANTHER" id="PTHR43562">
    <property type="entry name" value="NAPA-TYPE SODIUM/HYDROGEN ANTIPORTER"/>
    <property type="match status" value="1"/>
</dbReference>
<keyword evidence="5 8" id="KW-1133">Transmembrane helix</keyword>
<organism evidence="10 11">
    <name type="scientific">Dyadobacter koreensis</name>
    <dbReference type="NCBI Taxonomy" id="408657"/>
    <lineage>
        <taxon>Bacteria</taxon>
        <taxon>Pseudomonadati</taxon>
        <taxon>Bacteroidota</taxon>
        <taxon>Cytophagia</taxon>
        <taxon>Cytophagales</taxon>
        <taxon>Spirosomataceae</taxon>
        <taxon>Dyadobacter</taxon>
    </lineage>
</organism>
<reference evidence="10 11" key="1">
    <citation type="submission" date="2016-10" db="EMBL/GenBank/DDBJ databases">
        <authorList>
            <person name="de Groot N.N."/>
        </authorList>
    </citation>
    <scope>NUCLEOTIDE SEQUENCE [LARGE SCALE GENOMIC DNA]</scope>
    <source>
        <strain evidence="10 11">DSM 19938</strain>
    </source>
</reference>
<evidence type="ECO:0000256" key="1">
    <source>
        <dbReference type="ARBA" id="ARBA00004141"/>
    </source>
</evidence>
<dbReference type="Gene3D" id="1.20.1530.20">
    <property type="match status" value="1"/>
</dbReference>
<evidence type="ECO:0000256" key="8">
    <source>
        <dbReference type="SAM" id="Phobius"/>
    </source>
</evidence>
<feature type="transmembrane region" description="Helical" evidence="8">
    <location>
        <begin position="200"/>
        <end position="222"/>
    </location>
</feature>
<feature type="transmembrane region" description="Helical" evidence="8">
    <location>
        <begin position="315"/>
        <end position="336"/>
    </location>
</feature>
<accession>A0A1H6XCE1</accession>
<evidence type="ECO:0000256" key="2">
    <source>
        <dbReference type="ARBA" id="ARBA00022448"/>
    </source>
</evidence>
<keyword evidence="11" id="KW-1185">Reference proteome</keyword>
<comment type="subcellular location">
    <subcellularLocation>
        <location evidence="1">Membrane</location>
        <topology evidence="1">Multi-pass membrane protein</topology>
    </subcellularLocation>
</comment>
<evidence type="ECO:0000313" key="10">
    <source>
        <dbReference type="EMBL" id="SEJ26809.1"/>
    </source>
</evidence>
<feature type="domain" description="Cation/H+ exchanger transmembrane" evidence="9">
    <location>
        <begin position="36"/>
        <end position="402"/>
    </location>
</feature>
<evidence type="ECO:0000256" key="5">
    <source>
        <dbReference type="ARBA" id="ARBA00022989"/>
    </source>
</evidence>
<gene>
    <name evidence="10" type="ORF">SAMN04487995_3863</name>
</gene>
<feature type="transmembrane region" description="Helical" evidence="8">
    <location>
        <begin position="108"/>
        <end position="129"/>
    </location>
</feature>
<proteinExistence type="predicted"/>
<dbReference type="GO" id="GO:1902600">
    <property type="term" value="P:proton transmembrane transport"/>
    <property type="evidence" value="ECO:0007669"/>
    <property type="project" value="InterPro"/>
</dbReference>
<evidence type="ECO:0000313" key="11">
    <source>
        <dbReference type="Proteomes" id="UP000199532"/>
    </source>
</evidence>
<evidence type="ECO:0000259" key="9">
    <source>
        <dbReference type="Pfam" id="PF00999"/>
    </source>
</evidence>
<dbReference type="EMBL" id="FNXY01000006">
    <property type="protein sequence ID" value="SEJ26809.1"/>
    <property type="molecule type" value="Genomic_DNA"/>
</dbReference>
<feature type="transmembrane region" description="Helical" evidence="8">
    <location>
        <begin position="53"/>
        <end position="71"/>
    </location>
</feature>
<dbReference type="InterPro" id="IPR006153">
    <property type="entry name" value="Cation/H_exchanger_TM"/>
</dbReference>